<reference evidence="8 9" key="1">
    <citation type="submission" date="2018-09" db="EMBL/GenBank/DDBJ databases">
        <title>Zymobacter palmae IAM14233 (=T109) whole genome analysis.</title>
        <authorList>
            <person name="Yanase H."/>
        </authorList>
    </citation>
    <scope>NUCLEOTIDE SEQUENCE [LARGE SCALE GENOMIC DNA]</scope>
    <source>
        <strain evidence="8 9">IAM14233</strain>
    </source>
</reference>
<proteinExistence type="predicted"/>
<feature type="transmembrane region" description="Helical" evidence="6">
    <location>
        <begin position="12"/>
        <end position="31"/>
    </location>
</feature>
<sequence length="303" mass="34430">MKTSRLEQRLITYSTLMMSLVAIGGLGFGVYSGSHSILFDGYFSVIAVAIKLLMFFIVRLVERQTSDRFQFGFWHLEPMVLVLEGAFVFVIAIYALVNGVIGIIGGGHAVEFGAASVYAVLFTVLNGSFFFYVRNRNRTLKSRLIQYDNVSWLVDAMLSAGLMVSFLLAWWLQQTQWAWLSVYVDPLLLVLLAIAMFPMALEILMPSFREVLGMAPEPLDARVQEKVSTIVKRYGFIGYETYVEQHGRGRFIEIHILVPDDYRVETLKTLDVIRQELADALGKPSPHRWLTISFTCDEKWMSP</sequence>
<protein>
    <submittedName>
        <fullName evidence="8">Predicted Co/Zn/Cd cation transporters</fullName>
    </submittedName>
</protein>
<accession>A0A348HCR0</accession>
<feature type="transmembrane region" description="Helical" evidence="6">
    <location>
        <begin position="112"/>
        <end position="132"/>
    </location>
</feature>
<dbReference type="PANTHER" id="PTHR43840:SF15">
    <property type="entry name" value="MITOCHONDRIAL METAL TRANSPORTER 1-RELATED"/>
    <property type="match status" value="1"/>
</dbReference>
<dbReference type="GO" id="GO:0015086">
    <property type="term" value="F:cadmium ion transmembrane transporter activity"/>
    <property type="evidence" value="ECO:0007669"/>
    <property type="project" value="TreeGrafter"/>
</dbReference>
<feature type="transmembrane region" description="Helical" evidence="6">
    <location>
        <begin position="178"/>
        <end position="201"/>
    </location>
</feature>
<evidence type="ECO:0000256" key="5">
    <source>
        <dbReference type="ARBA" id="ARBA00023136"/>
    </source>
</evidence>
<evidence type="ECO:0000256" key="3">
    <source>
        <dbReference type="ARBA" id="ARBA00022692"/>
    </source>
</evidence>
<evidence type="ECO:0000256" key="4">
    <source>
        <dbReference type="ARBA" id="ARBA00022989"/>
    </source>
</evidence>
<dbReference type="EMBL" id="AP018933">
    <property type="protein sequence ID" value="BBG29412.1"/>
    <property type="molecule type" value="Genomic_DNA"/>
</dbReference>
<dbReference type="Gene3D" id="1.20.1510.10">
    <property type="entry name" value="Cation efflux protein transmembrane domain"/>
    <property type="match status" value="1"/>
</dbReference>
<dbReference type="AlphaFoldDB" id="A0A348HCR0"/>
<keyword evidence="5 6" id="KW-0472">Membrane</keyword>
<evidence type="ECO:0000256" key="2">
    <source>
        <dbReference type="ARBA" id="ARBA00022448"/>
    </source>
</evidence>
<feature type="transmembrane region" description="Helical" evidence="6">
    <location>
        <begin position="37"/>
        <end position="58"/>
    </location>
</feature>
<dbReference type="Proteomes" id="UP000267342">
    <property type="component" value="Chromosome"/>
</dbReference>
<keyword evidence="9" id="KW-1185">Reference proteome</keyword>
<feature type="transmembrane region" description="Helical" evidence="6">
    <location>
        <begin position="152"/>
        <end position="172"/>
    </location>
</feature>
<evidence type="ECO:0000256" key="1">
    <source>
        <dbReference type="ARBA" id="ARBA00004141"/>
    </source>
</evidence>
<dbReference type="SUPFAM" id="SSF161111">
    <property type="entry name" value="Cation efflux protein transmembrane domain-like"/>
    <property type="match status" value="1"/>
</dbReference>
<gene>
    <name evidence="8" type="ORF">ZBT109_0634</name>
</gene>
<dbReference type="GO" id="GO:0006882">
    <property type="term" value="P:intracellular zinc ion homeostasis"/>
    <property type="evidence" value="ECO:0007669"/>
    <property type="project" value="TreeGrafter"/>
</dbReference>
<dbReference type="GO" id="GO:0015341">
    <property type="term" value="F:zinc efflux antiporter activity"/>
    <property type="evidence" value="ECO:0007669"/>
    <property type="project" value="TreeGrafter"/>
</dbReference>
<comment type="subcellular location">
    <subcellularLocation>
        <location evidence="1">Membrane</location>
        <topology evidence="1">Multi-pass membrane protein</topology>
    </subcellularLocation>
</comment>
<evidence type="ECO:0000313" key="9">
    <source>
        <dbReference type="Proteomes" id="UP000267342"/>
    </source>
</evidence>
<dbReference type="GO" id="GO:0015093">
    <property type="term" value="F:ferrous iron transmembrane transporter activity"/>
    <property type="evidence" value="ECO:0007669"/>
    <property type="project" value="TreeGrafter"/>
</dbReference>
<evidence type="ECO:0000313" key="8">
    <source>
        <dbReference type="EMBL" id="BBG29412.1"/>
    </source>
</evidence>
<dbReference type="KEGG" id="zpl:ZBT109_0634"/>
<organism evidence="8 9">
    <name type="scientific">Zymobacter palmae</name>
    <dbReference type="NCBI Taxonomy" id="33074"/>
    <lineage>
        <taxon>Bacteria</taxon>
        <taxon>Pseudomonadati</taxon>
        <taxon>Pseudomonadota</taxon>
        <taxon>Gammaproteobacteria</taxon>
        <taxon>Oceanospirillales</taxon>
        <taxon>Halomonadaceae</taxon>
        <taxon>Zymobacter group</taxon>
        <taxon>Zymobacter</taxon>
    </lineage>
</organism>
<dbReference type="RefSeq" id="WP_027705075.1">
    <property type="nucleotide sequence ID" value="NZ_AP018933.1"/>
</dbReference>
<keyword evidence="2" id="KW-0813">Transport</keyword>
<dbReference type="InterPro" id="IPR050291">
    <property type="entry name" value="CDF_Transporter"/>
</dbReference>
<evidence type="ECO:0000256" key="6">
    <source>
        <dbReference type="SAM" id="Phobius"/>
    </source>
</evidence>
<dbReference type="STRING" id="1123510.GCA_000620025_01949"/>
<dbReference type="InterPro" id="IPR027469">
    <property type="entry name" value="Cation_efflux_TMD_sf"/>
</dbReference>
<keyword evidence="4 6" id="KW-1133">Transmembrane helix</keyword>
<dbReference type="InterPro" id="IPR058533">
    <property type="entry name" value="Cation_efflux_TM"/>
</dbReference>
<feature type="transmembrane region" description="Helical" evidence="6">
    <location>
        <begin position="79"/>
        <end position="106"/>
    </location>
</feature>
<evidence type="ECO:0000259" key="7">
    <source>
        <dbReference type="Pfam" id="PF01545"/>
    </source>
</evidence>
<keyword evidence="3 6" id="KW-0812">Transmembrane</keyword>
<dbReference type="GO" id="GO:0005886">
    <property type="term" value="C:plasma membrane"/>
    <property type="evidence" value="ECO:0007669"/>
    <property type="project" value="TreeGrafter"/>
</dbReference>
<dbReference type="PANTHER" id="PTHR43840">
    <property type="entry name" value="MITOCHONDRIAL METAL TRANSPORTER 1-RELATED"/>
    <property type="match status" value="1"/>
</dbReference>
<feature type="domain" description="Cation efflux protein transmembrane" evidence="7">
    <location>
        <begin position="12"/>
        <end position="210"/>
    </location>
</feature>
<dbReference type="OrthoDB" id="2388015at2"/>
<name>A0A348HCR0_9GAMM</name>
<dbReference type="Pfam" id="PF01545">
    <property type="entry name" value="Cation_efflux"/>
    <property type="match status" value="1"/>
</dbReference>